<evidence type="ECO:0000313" key="1">
    <source>
        <dbReference type="EMBL" id="EDR99880.1"/>
    </source>
</evidence>
<evidence type="ECO:0000313" key="2">
    <source>
        <dbReference type="Proteomes" id="UP000005326"/>
    </source>
</evidence>
<comment type="caution">
    <text evidence="1">The sequence shown here is derived from an EMBL/GenBank/DDBJ whole genome shotgun (WGS) entry which is preliminary data.</text>
</comment>
<name>B0MQW3_9FIRM</name>
<protein>
    <submittedName>
        <fullName evidence="1">Uncharacterized protein</fullName>
    </submittedName>
</protein>
<organism evidence="1 2">
    <name type="scientific">[Eubacterium] siraeum DSM 15702</name>
    <dbReference type="NCBI Taxonomy" id="428128"/>
    <lineage>
        <taxon>Bacteria</taxon>
        <taxon>Bacillati</taxon>
        <taxon>Bacillota</taxon>
        <taxon>Clostridia</taxon>
        <taxon>Eubacteriales</taxon>
        <taxon>Oscillospiraceae</taxon>
        <taxon>Oscillospiraceae incertae sedis</taxon>
    </lineage>
</organism>
<keyword evidence="2" id="KW-1185">Reference proteome</keyword>
<dbReference type="EMBL" id="ABCA03000053">
    <property type="protein sequence ID" value="EDR99880.1"/>
    <property type="molecule type" value="Genomic_DNA"/>
</dbReference>
<reference evidence="1" key="1">
    <citation type="submission" date="2007-10" db="EMBL/GenBank/DDBJ databases">
        <authorList>
            <person name="Fulton L."/>
            <person name="Clifton S."/>
            <person name="Fulton B."/>
            <person name="Xu J."/>
            <person name="Minx P."/>
            <person name="Pepin K.H."/>
            <person name="Johnson M."/>
            <person name="Thiruvilangam P."/>
            <person name="Bhonagiri V."/>
            <person name="Nash W.E."/>
            <person name="Mardis E.R."/>
            <person name="Wilson R.K."/>
        </authorList>
    </citation>
    <scope>NUCLEOTIDE SEQUENCE [LARGE SCALE GENOMIC DNA]</scope>
    <source>
        <strain evidence="1">DSM 15702</strain>
    </source>
</reference>
<dbReference type="Proteomes" id="UP000005326">
    <property type="component" value="Unassembled WGS sequence"/>
</dbReference>
<sequence length="69" mass="8048">MLFVYTAQGIYRKRRKNGVSGIIFEYFLKIRRKRLNICADLCYTYNVVYSASEEYILADSGNNIVNNTP</sequence>
<proteinExistence type="predicted"/>
<gene>
    <name evidence="1" type="ORF">EUBSIR_02230</name>
</gene>
<accession>B0MQW3</accession>
<dbReference type="AlphaFoldDB" id="B0MQW3"/>
<reference evidence="1" key="2">
    <citation type="submission" date="2014-06" db="EMBL/GenBank/DDBJ databases">
        <title>Draft genome sequence of Eubacterium siraeum (DSM 15702).</title>
        <authorList>
            <person name="Sudarsanam P."/>
            <person name="Ley R."/>
            <person name="Guruge J."/>
            <person name="Turnbaugh P.J."/>
            <person name="Mahowald M."/>
            <person name="Liep D."/>
            <person name="Gordon J."/>
        </authorList>
    </citation>
    <scope>NUCLEOTIDE SEQUENCE</scope>
    <source>
        <strain evidence="1">DSM 15702</strain>
    </source>
</reference>